<dbReference type="AlphaFoldDB" id="A0A6J4HI50"/>
<feature type="transmembrane region" description="Helical" evidence="7">
    <location>
        <begin position="369"/>
        <end position="393"/>
    </location>
</feature>
<evidence type="ECO:0000256" key="2">
    <source>
        <dbReference type="ARBA" id="ARBA00022448"/>
    </source>
</evidence>
<feature type="transmembrane region" description="Helical" evidence="7">
    <location>
        <begin position="562"/>
        <end position="581"/>
    </location>
</feature>
<comment type="similarity">
    <text evidence="7">Belongs to the binding-protein-dependent transport system permease family.</text>
</comment>
<organism evidence="9">
    <name type="scientific">uncultured Chloroflexota bacterium</name>
    <dbReference type="NCBI Taxonomy" id="166587"/>
    <lineage>
        <taxon>Bacteria</taxon>
        <taxon>Bacillati</taxon>
        <taxon>Chloroflexota</taxon>
        <taxon>environmental samples</taxon>
    </lineage>
</organism>
<feature type="transmembrane region" description="Helical" evidence="7">
    <location>
        <begin position="53"/>
        <end position="76"/>
    </location>
</feature>
<gene>
    <name evidence="9" type="ORF">AVDCRST_MAG77-695</name>
</gene>
<evidence type="ECO:0000256" key="3">
    <source>
        <dbReference type="ARBA" id="ARBA00022475"/>
    </source>
</evidence>
<dbReference type="InterPro" id="IPR000515">
    <property type="entry name" value="MetI-like"/>
</dbReference>
<keyword evidence="4 7" id="KW-0812">Transmembrane</keyword>
<feature type="transmembrane region" description="Helical" evidence="7">
    <location>
        <begin position="279"/>
        <end position="298"/>
    </location>
</feature>
<dbReference type="FunFam" id="1.10.3720.10:FF:000088">
    <property type="entry name" value="Iron(III) ABC transporter, permease protein"/>
    <property type="match status" value="1"/>
</dbReference>
<evidence type="ECO:0000256" key="5">
    <source>
        <dbReference type="ARBA" id="ARBA00022989"/>
    </source>
</evidence>
<evidence type="ECO:0000259" key="8">
    <source>
        <dbReference type="PROSITE" id="PS50928"/>
    </source>
</evidence>
<keyword evidence="5 7" id="KW-1133">Transmembrane helix</keyword>
<feature type="transmembrane region" description="Helical" evidence="7">
    <location>
        <begin position="225"/>
        <end position="247"/>
    </location>
</feature>
<dbReference type="EMBL" id="CADCTC010000048">
    <property type="protein sequence ID" value="CAA9225376.1"/>
    <property type="molecule type" value="Genomic_DNA"/>
</dbReference>
<feature type="domain" description="ABC transmembrane type-1" evidence="8">
    <location>
        <begin position="93"/>
        <end position="299"/>
    </location>
</feature>
<proteinExistence type="inferred from homology"/>
<evidence type="ECO:0000313" key="9">
    <source>
        <dbReference type="EMBL" id="CAA9225376.1"/>
    </source>
</evidence>
<feature type="domain" description="ABC transmembrane type-1" evidence="8">
    <location>
        <begin position="370"/>
        <end position="580"/>
    </location>
</feature>
<keyword evidence="2 7" id="KW-0813">Transport</keyword>
<dbReference type="GO" id="GO:0055085">
    <property type="term" value="P:transmembrane transport"/>
    <property type="evidence" value="ECO:0007669"/>
    <property type="project" value="InterPro"/>
</dbReference>
<feature type="transmembrane region" description="Helical" evidence="7">
    <location>
        <begin position="181"/>
        <end position="204"/>
    </location>
</feature>
<accession>A0A6J4HI50</accession>
<feature type="transmembrane region" description="Helical" evidence="7">
    <location>
        <begin position="496"/>
        <end position="522"/>
    </location>
</feature>
<dbReference type="PANTHER" id="PTHR30183">
    <property type="entry name" value="MOLYBDENUM TRANSPORT SYSTEM PERMEASE PROTEIN MODB"/>
    <property type="match status" value="1"/>
</dbReference>
<dbReference type="Pfam" id="PF00528">
    <property type="entry name" value="BPD_transp_1"/>
    <property type="match status" value="1"/>
</dbReference>
<protein>
    <submittedName>
        <fullName evidence="9">Ferric iron ABC transporter, permease protein</fullName>
    </submittedName>
</protein>
<feature type="transmembrane region" description="Helical" evidence="7">
    <location>
        <begin position="96"/>
        <end position="119"/>
    </location>
</feature>
<name>A0A6J4HI50_9CHLR</name>
<feature type="transmembrane region" description="Helical" evidence="7">
    <location>
        <begin position="405"/>
        <end position="431"/>
    </location>
</feature>
<sequence length="591" mass="62062">MVPFALTPWGPCAAGRLSSIVLTAGAAQRAAPSFSQPRFRAPHWSPGRTGLSLGALAAALLLAVPVAVIVASLALPRDEVWEHVGGTVLPQYVANTALLLLGVGAGVLVLGTAAAWLVTMCRFPGSRTLEWALLLPMAMPAYLMAYTYTDLLDVTGPVQTALRAWTGLGVRQYWFPPIRSLGGAIAVMALVFYPYVYLLARAAFLEQSVCVLEASRTLGRGPWRSFLGVALPLARPALVAGLTLALMEALADFGTVEYFAVDTFTTGIFRSWFGMDSRLTAAQLAALLLLAVLAVKSLERLARGGARFHHTSLRYRHLVPYRLRGLRALAALLVCAAPVILGFFVPAGALARLSLTGGDRLAGALFPRLAANSLLLAALAGALAVLLSVAMAASLRFAPGWPTRIATAVATLGYAVPGSVIAVGVLATTGFADNALDRWMRAAFNHPTGLLLSGTIVALVFAYLVRFLAVAFHTVEAGLSKIRPSMEDAARTLGRGPLGALAAVHAPLMRGSVLTAGLLVFVEVMKELPATLIVRPFNFDTLAVRVYRLAADERLAEASTPALAIVAVGVLPVVLLSIAIARSRAGNTAAA</sequence>
<feature type="transmembrane region" description="Helical" evidence="7">
    <location>
        <begin position="451"/>
        <end position="475"/>
    </location>
</feature>
<evidence type="ECO:0000256" key="1">
    <source>
        <dbReference type="ARBA" id="ARBA00004651"/>
    </source>
</evidence>
<keyword evidence="6 7" id="KW-0472">Membrane</keyword>
<dbReference type="PANTHER" id="PTHR30183:SF2">
    <property type="entry name" value="IRON UTILIZATION PROTEIN"/>
    <property type="match status" value="1"/>
</dbReference>
<keyword evidence="3" id="KW-1003">Cell membrane</keyword>
<feature type="transmembrane region" description="Helical" evidence="7">
    <location>
        <begin position="131"/>
        <end position="149"/>
    </location>
</feature>
<evidence type="ECO:0000256" key="7">
    <source>
        <dbReference type="RuleBase" id="RU363032"/>
    </source>
</evidence>
<dbReference type="InterPro" id="IPR035906">
    <property type="entry name" value="MetI-like_sf"/>
</dbReference>
<comment type="subcellular location">
    <subcellularLocation>
        <location evidence="1 7">Cell membrane</location>
        <topology evidence="1 7">Multi-pass membrane protein</topology>
    </subcellularLocation>
</comment>
<dbReference type="CDD" id="cd06261">
    <property type="entry name" value="TM_PBP2"/>
    <property type="match status" value="2"/>
</dbReference>
<evidence type="ECO:0000256" key="6">
    <source>
        <dbReference type="ARBA" id="ARBA00023136"/>
    </source>
</evidence>
<dbReference type="GO" id="GO:0005886">
    <property type="term" value="C:plasma membrane"/>
    <property type="evidence" value="ECO:0007669"/>
    <property type="project" value="UniProtKB-SubCell"/>
</dbReference>
<dbReference type="SUPFAM" id="SSF161098">
    <property type="entry name" value="MetI-like"/>
    <property type="match status" value="2"/>
</dbReference>
<reference evidence="9" key="1">
    <citation type="submission" date="2020-02" db="EMBL/GenBank/DDBJ databases">
        <authorList>
            <person name="Meier V. D."/>
        </authorList>
    </citation>
    <scope>NUCLEOTIDE SEQUENCE</scope>
    <source>
        <strain evidence="9">AVDCRST_MAG77</strain>
    </source>
</reference>
<dbReference type="PROSITE" id="PS50928">
    <property type="entry name" value="ABC_TM1"/>
    <property type="match status" value="2"/>
</dbReference>
<evidence type="ECO:0000256" key="4">
    <source>
        <dbReference type="ARBA" id="ARBA00022692"/>
    </source>
</evidence>
<feature type="transmembrane region" description="Helical" evidence="7">
    <location>
        <begin position="326"/>
        <end position="349"/>
    </location>
</feature>
<dbReference type="Gene3D" id="1.10.3720.10">
    <property type="entry name" value="MetI-like"/>
    <property type="match status" value="2"/>
</dbReference>